<evidence type="ECO:0000313" key="6">
    <source>
        <dbReference type="RefSeq" id="XP_049310611.1"/>
    </source>
</evidence>
<dbReference type="Gene3D" id="3.60.20.10">
    <property type="entry name" value="Glutamine Phosphoribosylpyrophosphate, subunit 1, domain 1"/>
    <property type="match status" value="1"/>
</dbReference>
<dbReference type="PANTHER" id="PTHR45937">
    <property type="entry name" value="ASPARAGINE SYNTHETASE DOMAIN-CONTAINING PROTEIN 1"/>
    <property type="match status" value="1"/>
</dbReference>
<sequence>MCGIFCAINCDGVSKSTELKNILLRRGPDFSASVAVNYDNVQMEFACSVLWQQGLSVCPQPFETGNFLILFNGDIFNIPCELSSCSDTEWLGNEISKCQCESDICSTIQSLEGPFSLIIYNKCSGILYVCRDALGRNSLIMEAEDSKLRFLSTSYNFNANGDDVPAIMELPPLGLYAFNVTLPTEWKLYPWREIDHTMLNEIKKFNEIFRINVSIENYLQPKWLCNDLETTRSFNFYEMCKNLEPTCNNLFEILLENKYVLEELQSFSLLLEESVKNRVRHTPPRCVNCSNQQGICNHAKIAILFSGGIDCSILAALSHKYVDDHDSIDLINIAFERLSPGLETSWDVPDRLTAKNSFAELKKLYPQRNWNYVEVNISRQELYDNLQSHIKHLIYPLKTVLDESIGSAFWFASRGKGICLGKEYLSPARVVIVGSGADELFGGYTRHRNAFWRFKGTDIEKLENLHKELDKDWNRIWARNLGRDDRVVADNSKTLRAPFIEEHLVQYVRSFSPSQLCCFLLKEGVGDKLFLRLYGFQLGLRNIAYEKKRAIQFGSKIANKKQNATDPSIYL</sequence>
<keyword evidence="2" id="KW-0061">Asparagine biosynthesis</keyword>
<evidence type="ECO:0000313" key="5">
    <source>
        <dbReference type="Proteomes" id="UP001652620"/>
    </source>
</evidence>
<gene>
    <name evidence="6" type="primary">LOC105224823</name>
</gene>
<dbReference type="InterPro" id="IPR014729">
    <property type="entry name" value="Rossmann-like_a/b/a_fold"/>
</dbReference>
<feature type="domain" description="Glutamine amidotransferase type-2" evidence="4">
    <location>
        <begin position="2"/>
        <end position="181"/>
    </location>
</feature>
<dbReference type="SUPFAM" id="SSF52402">
    <property type="entry name" value="Adenine nucleotide alpha hydrolases-like"/>
    <property type="match status" value="1"/>
</dbReference>
<dbReference type="Proteomes" id="UP001652620">
    <property type="component" value="Chromosome 4"/>
</dbReference>
<dbReference type="InterPro" id="IPR001962">
    <property type="entry name" value="Asn_synthase"/>
</dbReference>
<dbReference type="PANTHER" id="PTHR45937:SF1">
    <property type="entry name" value="ASPARAGINE SYNTHETASE DOMAIN-CONTAINING PROTEIN 1"/>
    <property type="match status" value="1"/>
</dbReference>
<dbReference type="SUPFAM" id="SSF56235">
    <property type="entry name" value="N-terminal nucleophile aminohydrolases (Ntn hydrolases)"/>
    <property type="match status" value="1"/>
</dbReference>
<evidence type="ECO:0000256" key="2">
    <source>
        <dbReference type="ARBA" id="ARBA00022888"/>
    </source>
</evidence>
<keyword evidence="3" id="KW-0315">Glutamine amidotransferase</keyword>
<reference evidence="6" key="1">
    <citation type="submission" date="2025-08" db="UniProtKB">
        <authorList>
            <consortium name="RefSeq"/>
        </authorList>
    </citation>
    <scope>IDENTIFICATION</scope>
    <source>
        <tissue evidence="6">Adult</tissue>
    </source>
</reference>
<evidence type="ECO:0000256" key="1">
    <source>
        <dbReference type="ARBA" id="ARBA00022605"/>
    </source>
</evidence>
<dbReference type="PROSITE" id="PS51278">
    <property type="entry name" value="GATASE_TYPE_2"/>
    <property type="match status" value="1"/>
</dbReference>
<dbReference type="GeneID" id="105224823"/>
<accession>A0ABM3JN03</accession>
<dbReference type="Pfam" id="PF13537">
    <property type="entry name" value="GATase_7"/>
    <property type="match status" value="1"/>
</dbReference>
<dbReference type="CDD" id="cd01991">
    <property type="entry name" value="Asn_synthase_B_C"/>
    <property type="match status" value="1"/>
</dbReference>
<organism evidence="5 6">
    <name type="scientific">Bactrocera dorsalis</name>
    <name type="common">Oriental fruit fly</name>
    <name type="synonym">Dacus dorsalis</name>
    <dbReference type="NCBI Taxonomy" id="27457"/>
    <lineage>
        <taxon>Eukaryota</taxon>
        <taxon>Metazoa</taxon>
        <taxon>Ecdysozoa</taxon>
        <taxon>Arthropoda</taxon>
        <taxon>Hexapoda</taxon>
        <taxon>Insecta</taxon>
        <taxon>Pterygota</taxon>
        <taxon>Neoptera</taxon>
        <taxon>Endopterygota</taxon>
        <taxon>Diptera</taxon>
        <taxon>Brachycera</taxon>
        <taxon>Muscomorpha</taxon>
        <taxon>Tephritoidea</taxon>
        <taxon>Tephritidae</taxon>
        <taxon>Bactrocera</taxon>
        <taxon>Bactrocera</taxon>
    </lineage>
</organism>
<evidence type="ECO:0000259" key="4">
    <source>
        <dbReference type="PROSITE" id="PS51278"/>
    </source>
</evidence>
<dbReference type="InterPro" id="IPR051857">
    <property type="entry name" value="Asn_synthetase_domain"/>
</dbReference>
<keyword evidence="5" id="KW-1185">Reference proteome</keyword>
<dbReference type="Pfam" id="PF00733">
    <property type="entry name" value="Asn_synthase"/>
    <property type="match status" value="1"/>
</dbReference>
<proteinExistence type="predicted"/>
<dbReference type="Gene3D" id="3.40.50.620">
    <property type="entry name" value="HUPs"/>
    <property type="match status" value="1"/>
</dbReference>
<dbReference type="InterPro" id="IPR017932">
    <property type="entry name" value="GATase_2_dom"/>
</dbReference>
<evidence type="ECO:0000256" key="3">
    <source>
        <dbReference type="ARBA" id="ARBA00022962"/>
    </source>
</evidence>
<keyword evidence="1" id="KW-0028">Amino-acid biosynthesis</keyword>
<protein>
    <submittedName>
        <fullName evidence="6">Asparagine synthetase domain-containing protein CG17486 isoform X1</fullName>
    </submittedName>
</protein>
<dbReference type="RefSeq" id="XP_049310611.1">
    <property type="nucleotide sequence ID" value="XM_049454654.1"/>
</dbReference>
<name>A0ABM3JN03_BACDO</name>
<dbReference type="InterPro" id="IPR029055">
    <property type="entry name" value="Ntn_hydrolases_N"/>
</dbReference>